<proteinExistence type="predicted"/>
<gene>
    <name evidence="2" type="ORF">ENUP19_0055G0110</name>
</gene>
<feature type="signal peptide" evidence="1">
    <location>
        <begin position="1"/>
        <end position="17"/>
    </location>
</feature>
<organism evidence="2 3">
    <name type="scientific">Entamoeba nuttalli</name>
    <dbReference type="NCBI Taxonomy" id="412467"/>
    <lineage>
        <taxon>Eukaryota</taxon>
        <taxon>Amoebozoa</taxon>
        <taxon>Evosea</taxon>
        <taxon>Archamoebae</taxon>
        <taxon>Mastigamoebida</taxon>
        <taxon>Entamoebidae</taxon>
        <taxon>Entamoeba</taxon>
    </lineage>
</organism>
<dbReference type="Pfam" id="PF02450">
    <property type="entry name" value="LCAT"/>
    <property type="match status" value="1"/>
</dbReference>
<keyword evidence="3" id="KW-1185">Reference proteome</keyword>
<evidence type="ECO:0000256" key="1">
    <source>
        <dbReference type="SAM" id="SignalP"/>
    </source>
</evidence>
<name>A0ABQ0DCP9_9EUKA</name>
<evidence type="ECO:0000313" key="2">
    <source>
        <dbReference type="EMBL" id="GAB1220641.1"/>
    </source>
</evidence>
<accession>A0ABQ0DCP9</accession>
<protein>
    <recommendedName>
        <fullName evidence="4">Lecithin:cholesterol acyltransferase domain containing protein</fullName>
    </recommendedName>
</protein>
<feature type="chain" id="PRO_5046062706" description="Lecithin:cholesterol acyltransferase domain containing protein" evidence="1">
    <location>
        <begin position="18"/>
        <end position="412"/>
    </location>
</feature>
<dbReference type="SUPFAM" id="SSF53474">
    <property type="entry name" value="alpha/beta-Hydrolases"/>
    <property type="match status" value="1"/>
</dbReference>
<dbReference type="InterPro" id="IPR003386">
    <property type="entry name" value="LACT/PDAT_acylTrfase"/>
</dbReference>
<dbReference type="Gene3D" id="3.40.50.1820">
    <property type="entry name" value="alpha/beta hydrolase"/>
    <property type="match status" value="1"/>
</dbReference>
<dbReference type="PANTHER" id="PTHR11440">
    <property type="entry name" value="LECITHIN-CHOLESTEROL ACYLTRANSFERASE-RELATED"/>
    <property type="match status" value="1"/>
</dbReference>
<reference evidence="2 3" key="1">
    <citation type="journal article" date="2019" name="PLoS Negl. Trop. Dis.">
        <title>Whole genome sequencing of Entamoeba nuttalli reveals mammalian host-related molecular signatures and a novel octapeptide-repeat surface protein.</title>
        <authorList>
            <person name="Tanaka M."/>
            <person name="Makiuchi T."/>
            <person name="Komiyama T."/>
            <person name="Shiina T."/>
            <person name="Osaki K."/>
            <person name="Tachibana H."/>
        </authorList>
    </citation>
    <scope>NUCLEOTIDE SEQUENCE [LARGE SCALE GENOMIC DNA]</scope>
    <source>
        <strain evidence="2 3">P19-061405</strain>
    </source>
</reference>
<dbReference type="InterPro" id="IPR029058">
    <property type="entry name" value="AB_hydrolase_fold"/>
</dbReference>
<sequence>MFFLYLLLYITWGKVVQKSELKKDTCDSRSPVVLIPGLMASIIEAKINVADDYQPWPKSGKCEKNKDWFRAWVNVDIAVPWKSECYINYLSGIWNNQTNKLETIPGIDLRIPQFGSTYACDQLDPVFLIGSFTNSFHKIIEHLKSVGYKDQIDMFGASYDWRTVDLPKTYFEGVKGLIYEGFKNSGKKVVIISHSMGGLVSYKLFDYLGKDFCDKYIQKWIAISAPFIGTGVVPKQMTVGENLGLPIKAEYARDLSRSIESVLALSPNEEKWNDDILVRIKSNGKTYTAKQLREVYKQIPELKDKTDYILDTEMTPLYKKWNWTIPNGVKMDCVYSHGKETPYSIEFDTEDLTKDYTVNYSDGDNLVNINSLESCKIFTDSVTNLGKHGHLLILNSNDIWNYIKPKVCGNYD</sequence>
<evidence type="ECO:0000313" key="3">
    <source>
        <dbReference type="Proteomes" id="UP001628156"/>
    </source>
</evidence>
<dbReference type="EMBL" id="BAAFRS010000055">
    <property type="protein sequence ID" value="GAB1220641.1"/>
    <property type="molecule type" value="Genomic_DNA"/>
</dbReference>
<keyword evidence="1" id="KW-0732">Signal</keyword>
<evidence type="ECO:0008006" key="4">
    <source>
        <dbReference type="Google" id="ProtNLM"/>
    </source>
</evidence>
<dbReference type="Proteomes" id="UP001628156">
    <property type="component" value="Unassembled WGS sequence"/>
</dbReference>
<comment type="caution">
    <text evidence="2">The sequence shown here is derived from an EMBL/GenBank/DDBJ whole genome shotgun (WGS) entry which is preliminary data.</text>
</comment>